<accession>A0A8H6WKL7</accession>
<dbReference type="OrthoDB" id="3149552at2759"/>
<feature type="region of interest" description="Disordered" evidence="1">
    <location>
        <begin position="551"/>
        <end position="577"/>
    </location>
</feature>
<name>A0A8H6WKL7_MYCCL</name>
<evidence type="ECO:0000313" key="3">
    <source>
        <dbReference type="Proteomes" id="UP000613580"/>
    </source>
</evidence>
<comment type="caution">
    <text evidence="2">The sequence shown here is derived from an EMBL/GenBank/DDBJ whole genome shotgun (WGS) entry which is preliminary data.</text>
</comment>
<sequence length="632" mass="69537">MGRRLLLDLPLEILHETLMHLPLDALKAVFRTGNRVLRDLISTSIPLAYNIQLEMCGVEEDRRAARISNATTLERLANLLVREKQWLSLRPITVDPQKPEESRIEFGMPAEPVELYDLVPGSMLVCDTEDTSFNTPLPTAIKAALLAPATRDIAQMPRQLWNTVYEGDAIVAFSARPDQNLLAIATLARLATDANKAVLTLLFRNLSEGLPHSSAARSAIHIRELAIEGDEDDFCPEASLEVSGTAAVFAFEYFSVDNNEYQTEMHVYDWTTGQLLLEPIPNTSVGFAFLSPTLLIMTDHPRNQLTVLTIPPSPATASKLPEARLVSFSLPHLKPGFEISEDSFRFRTENPPAVSLTDHAPPVLGIEAPPFVPRVGEGILLFSYETFFVEPRTDDLHVISGRREHLVVLSRSALIRALQAVSTTTDSDATGVVPWSDWGPTCARLFTPEEIPGATRTDMAAAGWRVISMDSEEDTDGEGVPIRVLDFSPGTLDKLRTRNIAGTGPPNAGLFIADKTINIIGIDLVENCSDGTSRKEVIRLESGARARLVGPAPAWNRDPADADAESSSSDFAERQEASPFVEHPFESHLEYAEITSSDRYEFEAVHITSTMIVGIWENEDASIESAQLLYFG</sequence>
<organism evidence="2 3">
    <name type="scientific">Mycena chlorophos</name>
    <name type="common">Agaric fungus</name>
    <name type="synonym">Agaricus chlorophos</name>
    <dbReference type="NCBI Taxonomy" id="658473"/>
    <lineage>
        <taxon>Eukaryota</taxon>
        <taxon>Fungi</taxon>
        <taxon>Dikarya</taxon>
        <taxon>Basidiomycota</taxon>
        <taxon>Agaricomycotina</taxon>
        <taxon>Agaricomycetes</taxon>
        <taxon>Agaricomycetidae</taxon>
        <taxon>Agaricales</taxon>
        <taxon>Marasmiineae</taxon>
        <taxon>Mycenaceae</taxon>
        <taxon>Mycena</taxon>
    </lineage>
</organism>
<evidence type="ECO:0000256" key="1">
    <source>
        <dbReference type="SAM" id="MobiDB-lite"/>
    </source>
</evidence>
<gene>
    <name evidence="2" type="ORF">HMN09_00137300</name>
</gene>
<dbReference type="Proteomes" id="UP000613580">
    <property type="component" value="Unassembled WGS sequence"/>
</dbReference>
<reference evidence="2" key="1">
    <citation type="submission" date="2020-05" db="EMBL/GenBank/DDBJ databases">
        <title>Mycena genomes resolve the evolution of fungal bioluminescence.</title>
        <authorList>
            <person name="Tsai I.J."/>
        </authorList>
    </citation>
    <scope>NUCLEOTIDE SEQUENCE</scope>
    <source>
        <strain evidence="2">110903Hualien_Pintung</strain>
    </source>
</reference>
<protein>
    <recommendedName>
        <fullName evidence="4">F-box domain-containing protein</fullName>
    </recommendedName>
</protein>
<proteinExistence type="predicted"/>
<dbReference type="EMBL" id="JACAZE010000002">
    <property type="protein sequence ID" value="KAF7320536.1"/>
    <property type="molecule type" value="Genomic_DNA"/>
</dbReference>
<evidence type="ECO:0008006" key="4">
    <source>
        <dbReference type="Google" id="ProtNLM"/>
    </source>
</evidence>
<evidence type="ECO:0000313" key="2">
    <source>
        <dbReference type="EMBL" id="KAF7320536.1"/>
    </source>
</evidence>
<dbReference type="AlphaFoldDB" id="A0A8H6WKL7"/>
<keyword evidence="3" id="KW-1185">Reference proteome</keyword>